<keyword evidence="1" id="KW-1133">Transmembrane helix</keyword>
<accession>A0A6C0KAU7</accession>
<keyword evidence="1" id="KW-0812">Transmembrane</keyword>
<reference evidence="2" key="1">
    <citation type="journal article" date="2020" name="Nature">
        <title>Giant virus diversity and host interactions through global metagenomics.</title>
        <authorList>
            <person name="Schulz F."/>
            <person name="Roux S."/>
            <person name="Paez-Espino D."/>
            <person name="Jungbluth S."/>
            <person name="Walsh D.A."/>
            <person name="Denef V.J."/>
            <person name="McMahon K.D."/>
            <person name="Konstantinidis K.T."/>
            <person name="Eloe-Fadrosh E.A."/>
            <person name="Kyrpides N.C."/>
            <person name="Woyke T."/>
        </authorList>
    </citation>
    <scope>NUCLEOTIDE SEQUENCE</scope>
    <source>
        <strain evidence="2">GVMAG-S-1101182-85</strain>
    </source>
</reference>
<feature type="transmembrane region" description="Helical" evidence="1">
    <location>
        <begin position="7"/>
        <end position="25"/>
    </location>
</feature>
<organism evidence="2">
    <name type="scientific">viral metagenome</name>
    <dbReference type="NCBI Taxonomy" id="1070528"/>
    <lineage>
        <taxon>unclassified sequences</taxon>
        <taxon>metagenomes</taxon>
        <taxon>organismal metagenomes</taxon>
    </lineage>
</organism>
<keyword evidence="1" id="KW-0472">Membrane</keyword>
<dbReference type="EMBL" id="MN740833">
    <property type="protein sequence ID" value="QHU14206.1"/>
    <property type="molecule type" value="Genomic_DNA"/>
</dbReference>
<dbReference type="AlphaFoldDB" id="A0A6C0KAU7"/>
<sequence length="126" mass="13573">MPKLSPYVLGIVALILLVVGVYQHYTMFPYEYQTSMVSAMLQQYSGFILIGAMIFGLLVLMLWVFGLSPPSVASVLPEMPAMPAMPVIPGINAPLNRPANNKGILGLGGSNNTKRNNLASTSFKTV</sequence>
<evidence type="ECO:0000313" key="2">
    <source>
        <dbReference type="EMBL" id="QHU14206.1"/>
    </source>
</evidence>
<protein>
    <submittedName>
        <fullName evidence="2">Uncharacterized protein</fullName>
    </submittedName>
</protein>
<name>A0A6C0KAU7_9ZZZZ</name>
<feature type="transmembrane region" description="Helical" evidence="1">
    <location>
        <begin position="45"/>
        <end position="65"/>
    </location>
</feature>
<proteinExistence type="predicted"/>
<evidence type="ECO:0000256" key="1">
    <source>
        <dbReference type="SAM" id="Phobius"/>
    </source>
</evidence>